<protein>
    <submittedName>
        <fullName evidence="2">Het-s domain containing protein</fullName>
    </submittedName>
</protein>
<feature type="compositionally biased region" description="Gly residues" evidence="1">
    <location>
        <begin position="114"/>
        <end position="124"/>
    </location>
</feature>
<feature type="region of interest" description="Disordered" evidence="1">
    <location>
        <begin position="1029"/>
        <end position="1103"/>
    </location>
</feature>
<feature type="compositionally biased region" description="Low complexity" evidence="1">
    <location>
        <begin position="643"/>
        <end position="655"/>
    </location>
</feature>
<dbReference type="STRING" id="1081102.A0A167RVD3"/>
<reference evidence="2 3" key="1">
    <citation type="journal article" date="2016" name="Genome Biol. Evol.">
        <title>Divergent and convergent evolution of fungal pathogenicity.</title>
        <authorList>
            <person name="Shang Y."/>
            <person name="Xiao G."/>
            <person name="Zheng P."/>
            <person name="Cen K."/>
            <person name="Zhan S."/>
            <person name="Wang C."/>
        </authorList>
    </citation>
    <scope>NUCLEOTIDE SEQUENCE [LARGE SCALE GENOMIC DNA]</scope>
    <source>
        <strain evidence="2 3">RCEF 264</strain>
    </source>
</reference>
<feature type="compositionally biased region" description="Low complexity" evidence="1">
    <location>
        <begin position="1029"/>
        <end position="1055"/>
    </location>
</feature>
<organism evidence="2 3">
    <name type="scientific">Niveomyces insectorum RCEF 264</name>
    <dbReference type="NCBI Taxonomy" id="1081102"/>
    <lineage>
        <taxon>Eukaryota</taxon>
        <taxon>Fungi</taxon>
        <taxon>Dikarya</taxon>
        <taxon>Ascomycota</taxon>
        <taxon>Pezizomycotina</taxon>
        <taxon>Sordariomycetes</taxon>
        <taxon>Hypocreomycetidae</taxon>
        <taxon>Hypocreales</taxon>
        <taxon>Cordycipitaceae</taxon>
        <taxon>Niveomyces</taxon>
    </lineage>
</organism>
<feature type="region of interest" description="Disordered" evidence="1">
    <location>
        <begin position="1360"/>
        <end position="1429"/>
    </location>
</feature>
<feature type="region of interest" description="Disordered" evidence="1">
    <location>
        <begin position="1111"/>
        <end position="1130"/>
    </location>
</feature>
<dbReference type="PANTHER" id="PTHR37542">
    <property type="entry name" value="HELO DOMAIN-CONTAINING PROTEIN-RELATED"/>
    <property type="match status" value="1"/>
</dbReference>
<feature type="compositionally biased region" description="Acidic residues" evidence="1">
    <location>
        <begin position="1374"/>
        <end position="1386"/>
    </location>
</feature>
<feature type="region of interest" description="Disordered" evidence="1">
    <location>
        <begin position="1174"/>
        <end position="1213"/>
    </location>
</feature>
<evidence type="ECO:0000313" key="2">
    <source>
        <dbReference type="EMBL" id="OAA58976.1"/>
    </source>
</evidence>
<sequence>MDSYISLSNLQMPFQRRLSRLYNDTKKSSDFVKEPVQNAEDPEIKALHRKLRIQKDRLVSWGLEWSDPSQSSEVLIDSSLSRAGLSEVVGSIMSTIKETLAEVEPLWLSSKRLVGGGGGGGGGGGDRDRLSDPDKKGSSADRDRDRDLDRKLLPTVTWDKARFADLVRDLTVSIDTLYDLSRTRSSAATTASDAHTAAAVAAADAGRSSKAKQASTFPSVERLRSSAGPAPPRSRYYKTPADDAKLFEPSRMQVPQQIDPVTLTSIESSTRPPEDPKTREVVYMSKQAYADLAPASRLPGQSYAPLLLEYAYFDPVYAATGIMPAMARFEKLSSGLRGETQRSLSASYTGLPRLLGYFEDMEHARLGLVYQFPASFHAIVAASEAAATATLSPQNLRSCLYSLGDLLGSPGFEPKLEAKFRLAFNLANAVFEMHAKGIVHGNLVDGSILFGHAADAGTAPPGQLLTSNVAQVDIRKPLIASFDLFPDTPGPGTSEIKRRSSQLHRHPLNPLSFAPGAPPIVDADPRVFDLYSLAMLLLSIGMWTRLENLVPHNDSAMVSEAVLEQLSTQCGTLYMRAVQTCWNAMEMVVSAGKAAGDSHLARLQVRASSYLEACCVLDDVSALERRLRNDLGGDDLFAAATATTTATTTATRATAPPTPTTARPPPPLKAASLPPPAPLTAPPPLQRRSRTTRVAPPAKDRFAVDDAVSGSVARVPPGEGRPPPVPPKTSVSLSEAAAATTKTTPTSTTPTVVPKPPQRDTSAAKAEPVRMRLYPQVPLPPDVVEKWHTFLMPQINAALRHFYRSHPESVEISLESVGDSPRTTRPTVVVVCTSVAKVRSILKRKLGPVFEGSSSNSGGGGGGVGLKVCSGRVMRSRKSGFAGPGSAAMRSQGHGFGGGANLGFAAANSQFQQKPQNGASIGAWIGDRHLPPVSFGGLVLVDDKPFGMTVHHMLDDPDAINTAVGAAVRSSGGAAAAAARSGRDDSTAANDVDVDVDVDEATADSHAVEELGQSVLDWYAELQADSSAASTSGDDYACEFSDTSSVSESDVTSEWSDSEYDERDEEEQDDAHDDDKQGDEKDAAHEGEPGDVPGVEPGYGDGYVVTQPALDDVDGNFYPDEATQDDDHLDSCGLGDVYASSGVRRRVDAHGLVHEIDWALFEFKEERLPAENAIPHLPLAGGENRVKDKDTAEQARSSSLVSSSSSSPSSVPLLLRPTTVAPASALPGLEVQCMARTSGLQTGRILPTITSVKIYGRTSPSHTYQISAAMAASSGGSETRTRSAAPIGIPGDSGAWIVERTHGRLCGHVLAWSERKRVAYLCPMDVLLLDIAETLAAGEVRLPGGEAVVKILEGAERKSKAAVTSTVDGVDGTNADEDDEEEEKDEEKDKDGESQAGCKPFAELDGGAGSSSSDRSPQSGKGGWVESTKMMEIVGSMSKVRLSGKDVRTPC</sequence>
<dbReference type="Gene3D" id="1.20.120.1020">
    <property type="entry name" value="Prion-inhibition and propagation, HeLo domain"/>
    <property type="match status" value="1"/>
</dbReference>
<dbReference type="OrthoDB" id="5418235at2759"/>
<evidence type="ECO:0000313" key="3">
    <source>
        <dbReference type="Proteomes" id="UP000076874"/>
    </source>
</evidence>
<name>A0A167RVD3_9HYPO</name>
<feature type="region of interest" description="Disordered" evidence="1">
    <location>
        <begin position="643"/>
        <end position="765"/>
    </location>
</feature>
<feature type="compositionally biased region" description="Low complexity" evidence="1">
    <location>
        <begin position="1090"/>
        <end position="1103"/>
    </location>
</feature>
<feature type="region of interest" description="Disordered" evidence="1">
    <location>
        <begin position="114"/>
        <end position="145"/>
    </location>
</feature>
<proteinExistence type="predicted"/>
<comment type="caution">
    <text evidence="2">The sequence shown here is derived from an EMBL/GenBank/DDBJ whole genome shotgun (WGS) entry which is preliminary data.</text>
</comment>
<accession>A0A167RVD3</accession>
<feature type="compositionally biased region" description="Low complexity" evidence="1">
    <location>
        <begin position="1410"/>
        <end position="1419"/>
    </location>
</feature>
<evidence type="ECO:0000256" key="1">
    <source>
        <dbReference type="SAM" id="MobiDB-lite"/>
    </source>
</evidence>
<dbReference type="Proteomes" id="UP000076874">
    <property type="component" value="Unassembled WGS sequence"/>
</dbReference>
<feature type="compositionally biased region" description="Basic and acidic residues" evidence="1">
    <location>
        <begin position="1184"/>
        <end position="1193"/>
    </location>
</feature>
<dbReference type="SUPFAM" id="SSF56112">
    <property type="entry name" value="Protein kinase-like (PK-like)"/>
    <property type="match status" value="1"/>
</dbReference>
<feature type="compositionally biased region" description="Low complexity" evidence="1">
    <location>
        <begin position="736"/>
        <end position="752"/>
    </location>
</feature>
<keyword evidence="3" id="KW-1185">Reference proteome</keyword>
<dbReference type="InterPro" id="IPR038305">
    <property type="entry name" value="HeLo_sf"/>
</dbReference>
<gene>
    <name evidence="2" type="ORF">SPI_06178</name>
</gene>
<feature type="compositionally biased region" description="Pro residues" evidence="1">
    <location>
        <begin position="656"/>
        <end position="685"/>
    </location>
</feature>
<dbReference type="InterPro" id="IPR011009">
    <property type="entry name" value="Kinase-like_dom_sf"/>
</dbReference>
<feature type="compositionally biased region" description="Basic and acidic residues" evidence="1">
    <location>
        <begin position="125"/>
        <end position="145"/>
    </location>
</feature>
<dbReference type="EMBL" id="AZHD01000011">
    <property type="protein sequence ID" value="OAA58976.1"/>
    <property type="molecule type" value="Genomic_DNA"/>
</dbReference>
<feature type="compositionally biased region" description="Low complexity" evidence="1">
    <location>
        <begin position="1197"/>
        <end position="1213"/>
    </location>
</feature>
<feature type="region of interest" description="Disordered" evidence="1">
    <location>
        <begin position="203"/>
        <end position="238"/>
    </location>
</feature>
<dbReference type="PANTHER" id="PTHR37542:SF2">
    <property type="entry name" value="PROTEIN KINASE DOMAIN-CONTAINING PROTEIN"/>
    <property type="match status" value="1"/>
</dbReference>
<feature type="compositionally biased region" description="Basic and acidic residues" evidence="1">
    <location>
        <begin position="1073"/>
        <end position="1088"/>
    </location>
</feature>
<feature type="compositionally biased region" description="Acidic residues" evidence="1">
    <location>
        <begin position="1056"/>
        <end position="1072"/>
    </location>
</feature>